<dbReference type="InterPro" id="IPR006626">
    <property type="entry name" value="PbH1"/>
</dbReference>
<evidence type="ECO:0000313" key="15">
    <source>
        <dbReference type="EMBL" id="PWA53137.1"/>
    </source>
</evidence>
<dbReference type="PROSITE" id="PS00503">
    <property type="entry name" value="PECTINESTERASE_2"/>
    <property type="match status" value="1"/>
</dbReference>
<feature type="compositionally biased region" description="Basic and acidic residues" evidence="13">
    <location>
        <begin position="635"/>
        <end position="647"/>
    </location>
</feature>
<accession>A0A2U1LVY9</accession>
<keyword evidence="16" id="KW-1185">Reference proteome</keyword>
<keyword evidence="7" id="KW-0378">Hydrolase</keyword>
<evidence type="ECO:0000256" key="2">
    <source>
        <dbReference type="ARBA" id="ARBA00005184"/>
    </source>
</evidence>
<evidence type="ECO:0000256" key="3">
    <source>
        <dbReference type="ARBA" id="ARBA00008834"/>
    </source>
</evidence>
<dbReference type="SMART" id="SM00710">
    <property type="entry name" value="PbH1"/>
    <property type="match status" value="6"/>
</dbReference>
<keyword evidence="8" id="KW-0063">Aspartyl esterase</keyword>
<evidence type="ECO:0000256" key="6">
    <source>
        <dbReference type="ARBA" id="ARBA00022525"/>
    </source>
</evidence>
<evidence type="ECO:0000259" key="14">
    <source>
        <dbReference type="Pfam" id="PF01095"/>
    </source>
</evidence>
<dbReference type="FunFam" id="2.160.20.10:FF:000012">
    <property type="entry name" value="Polygalacturonase At1g48100 family"/>
    <property type="match status" value="1"/>
</dbReference>
<comment type="similarity">
    <text evidence="3">Belongs to the glycosyl hydrolase 28 family.</text>
</comment>
<dbReference type="GO" id="GO:0004650">
    <property type="term" value="F:polygalacturonase activity"/>
    <property type="evidence" value="ECO:0007669"/>
    <property type="project" value="InterPro"/>
</dbReference>
<dbReference type="Gene3D" id="2.160.20.10">
    <property type="entry name" value="Single-stranded right-handed beta-helix, Pectin lyase-like"/>
    <property type="match status" value="3"/>
</dbReference>
<dbReference type="GO" id="GO:0045490">
    <property type="term" value="P:pectin catabolic process"/>
    <property type="evidence" value="ECO:0007669"/>
    <property type="project" value="UniProtKB-UniPathway"/>
</dbReference>
<evidence type="ECO:0000256" key="5">
    <source>
        <dbReference type="ARBA" id="ARBA00022512"/>
    </source>
</evidence>
<evidence type="ECO:0000256" key="4">
    <source>
        <dbReference type="ARBA" id="ARBA00013229"/>
    </source>
</evidence>
<dbReference type="Pfam" id="PF00295">
    <property type="entry name" value="Glyco_hydro_28"/>
    <property type="match status" value="2"/>
</dbReference>
<dbReference type="AlphaFoldDB" id="A0A2U1LVY9"/>
<reference evidence="15 16" key="1">
    <citation type="journal article" date="2018" name="Mol. Plant">
        <title>The genome of Artemisia annua provides insight into the evolution of Asteraceae family and artemisinin biosynthesis.</title>
        <authorList>
            <person name="Shen Q."/>
            <person name="Zhang L."/>
            <person name="Liao Z."/>
            <person name="Wang S."/>
            <person name="Yan T."/>
            <person name="Shi P."/>
            <person name="Liu M."/>
            <person name="Fu X."/>
            <person name="Pan Q."/>
            <person name="Wang Y."/>
            <person name="Lv Z."/>
            <person name="Lu X."/>
            <person name="Zhang F."/>
            <person name="Jiang W."/>
            <person name="Ma Y."/>
            <person name="Chen M."/>
            <person name="Hao X."/>
            <person name="Li L."/>
            <person name="Tang Y."/>
            <person name="Lv G."/>
            <person name="Zhou Y."/>
            <person name="Sun X."/>
            <person name="Brodelius P.E."/>
            <person name="Rose J.K.C."/>
            <person name="Tang K."/>
        </authorList>
    </citation>
    <scope>NUCLEOTIDE SEQUENCE [LARGE SCALE GENOMIC DNA]</scope>
    <source>
        <strain evidence="16">cv. Huhao1</strain>
        <tissue evidence="15">Leaf</tissue>
    </source>
</reference>
<sequence>MKLIDFGAVGDGVADETNAFKEAWDSACQCQANSPIFLVPRGYYFFLQSTIFTGPCQSPLIFQVDGTMMPPDGPESWPKYNSRRQWLVFYRIDQMTLQGSGLIDGRGQQWWNLPCKPHKGPNGSTLSGPCDSPTAIRFFMSTNLTLQGLRIKDSPMFNVKFDGCSNVLIESISIIAPELSPNTDGIHISNTNNVQIYNSIISNGDDCVSIVSGCYDVDIRNITCGQGSLGNHDSRAWVSNITVRDSTIKQSKNGLRIKTWQGGYGAVNGVKYENIRMENVRNPIIIDQFYCLTKKCLNQTSAVVVSDIEYKDIKGTYDVRSPPMNFACSDSVPCRNITLSEVELLPVEGEMMLDAFCWNVYGEMETMTIPPVSCLLDGTPIGSLGNHDSRAWVSNITVRDSTIKQSKNGLRIKTWQGGYGAVNGVKYENIRMENVRNPIIIDQFYCLTKKCFNQTSAVVVSDIEYKDIKGTYDVRSPPMNFACSDSVPCRNITLSEVELLPVEGEMMLDAFCWNVYGEMETMTIPPITDEKLKKDIKNTLDAANKHTFNSEKIIYNVPEILKDFGLDLSDYKLPPIGHRRLLDEGEELDQQGYPSWVAASDRRILGGDSKDEDDDHDDKKSKKDDHVPKPNDFFKSPEPEPLKKDVKPDAVVAQDGSGQFKTIREALDNYPRNLKGRYIIYIKCGEYDEQIIVNRKHHNVYMYGDGKDRTIISGNANHGVAEITISNTATFVAEGERFMAKCIGFKNTIGPRGGEAVAFRSQSPHTVMVDCSFEGYQNTLYYHTHYQFYKNCEISGTVDIIFGSGRAFFQDTKIYIRKPQTGQSNIITADGRMKTEEMGGVVLHNCKIKADSELKSAKGQFKTYLGRPWKQEAKAIVMKSELGDVIQAGGWTAWETPEEKDYHETCMFREYGNKGPGSNTDGRVTWSGYQVIEDEDEAEKFSSEKFIDAKTWVPQTGVPINLKL</sequence>
<gene>
    <name evidence="15" type="ORF">CTI12_AA447620</name>
</gene>
<comment type="caution">
    <text evidence="15">The sequence shown here is derived from an EMBL/GenBank/DDBJ whole genome shotgun (WGS) entry which is preliminary data.</text>
</comment>
<dbReference type="EC" id="3.1.1.11" evidence="4"/>
<proteinExistence type="inferred from homology"/>
<dbReference type="OrthoDB" id="2019149at2759"/>
<dbReference type="InterPro" id="IPR011050">
    <property type="entry name" value="Pectin_lyase_fold/virulence"/>
</dbReference>
<evidence type="ECO:0000313" key="16">
    <source>
        <dbReference type="Proteomes" id="UP000245207"/>
    </source>
</evidence>
<dbReference type="InterPro" id="IPR000070">
    <property type="entry name" value="Pectinesterase_cat"/>
</dbReference>
<evidence type="ECO:0000256" key="8">
    <source>
        <dbReference type="ARBA" id="ARBA00023085"/>
    </source>
</evidence>
<evidence type="ECO:0000256" key="12">
    <source>
        <dbReference type="PROSITE-ProRule" id="PRU10040"/>
    </source>
</evidence>
<dbReference type="InterPro" id="IPR033131">
    <property type="entry name" value="Pectinesterase_Asp_AS"/>
</dbReference>
<dbReference type="EMBL" id="PKPP01007527">
    <property type="protein sequence ID" value="PWA53137.1"/>
    <property type="molecule type" value="Genomic_DNA"/>
</dbReference>
<comment type="catalytic activity">
    <reaction evidence="11">
        <text>[(1-&gt;4)-alpha-D-galacturonosyl methyl ester](n) + n H2O = [(1-&gt;4)-alpha-D-galacturonosyl](n) + n methanol + n H(+)</text>
        <dbReference type="Rhea" id="RHEA:22380"/>
        <dbReference type="Rhea" id="RHEA-COMP:14570"/>
        <dbReference type="Rhea" id="RHEA-COMP:14573"/>
        <dbReference type="ChEBI" id="CHEBI:15377"/>
        <dbReference type="ChEBI" id="CHEBI:15378"/>
        <dbReference type="ChEBI" id="CHEBI:17790"/>
        <dbReference type="ChEBI" id="CHEBI:140522"/>
        <dbReference type="ChEBI" id="CHEBI:140523"/>
        <dbReference type="EC" id="3.1.1.11"/>
    </reaction>
</comment>
<organism evidence="15 16">
    <name type="scientific">Artemisia annua</name>
    <name type="common">Sweet wormwood</name>
    <dbReference type="NCBI Taxonomy" id="35608"/>
    <lineage>
        <taxon>Eukaryota</taxon>
        <taxon>Viridiplantae</taxon>
        <taxon>Streptophyta</taxon>
        <taxon>Embryophyta</taxon>
        <taxon>Tracheophyta</taxon>
        <taxon>Spermatophyta</taxon>
        <taxon>Magnoliopsida</taxon>
        <taxon>eudicotyledons</taxon>
        <taxon>Gunneridae</taxon>
        <taxon>Pentapetalae</taxon>
        <taxon>asterids</taxon>
        <taxon>campanulids</taxon>
        <taxon>Asterales</taxon>
        <taxon>Asteraceae</taxon>
        <taxon>Asteroideae</taxon>
        <taxon>Anthemideae</taxon>
        <taxon>Artemisiinae</taxon>
        <taxon>Artemisia</taxon>
    </lineage>
</organism>
<evidence type="ECO:0000256" key="1">
    <source>
        <dbReference type="ARBA" id="ARBA00004191"/>
    </source>
</evidence>
<dbReference type="SUPFAM" id="SSF51126">
    <property type="entry name" value="Pectin lyase-like"/>
    <property type="match status" value="3"/>
</dbReference>
<feature type="compositionally biased region" description="Basic and acidic residues" evidence="13">
    <location>
        <begin position="617"/>
        <end position="629"/>
    </location>
</feature>
<feature type="active site" evidence="12">
    <location>
        <position position="799"/>
    </location>
</feature>
<dbReference type="InterPro" id="IPR012334">
    <property type="entry name" value="Pectin_lyas_fold"/>
</dbReference>
<dbReference type="Proteomes" id="UP000245207">
    <property type="component" value="Unassembled WGS sequence"/>
</dbReference>
<keyword evidence="10" id="KW-0961">Cell wall biogenesis/degradation</keyword>
<dbReference type="GO" id="GO:0042545">
    <property type="term" value="P:cell wall modification"/>
    <property type="evidence" value="ECO:0007669"/>
    <property type="project" value="InterPro"/>
</dbReference>
<comment type="pathway">
    <text evidence="2">Glycan metabolism; pectin degradation; 2-dehydro-3-deoxy-D-gluconate from pectin: step 1/5.</text>
</comment>
<dbReference type="Pfam" id="PF01095">
    <property type="entry name" value="Pectinesterase"/>
    <property type="match status" value="1"/>
</dbReference>
<comment type="subcellular location">
    <subcellularLocation>
        <location evidence="1">Secreted</location>
        <location evidence="1">Cell wall</location>
    </subcellularLocation>
</comment>
<dbReference type="FunFam" id="2.160.20.10:FF:000029">
    <property type="entry name" value="Pectinesterase 4"/>
    <property type="match status" value="1"/>
</dbReference>
<evidence type="ECO:0000256" key="13">
    <source>
        <dbReference type="SAM" id="MobiDB-lite"/>
    </source>
</evidence>
<keyword evidence="9" id="KW-0326">Glycosidase</keyword>
<protein>
    <recommendedName>
        <fullName evidence="4">pectinesterase</fullName>
        <ecNumber evidence="4">3.1.1.11</ecNumber>
    </recommendedName>
</protein>
<keyword evidence="5" id="KW-0134">Cell wall</keyword>
<feature type="domain" description="Pectinesterase catalytic" evidence="14">
    <location>
        <begin position="649"/>
        <end position="949"/>
    </location>
</feature>
<dbReference type="GO" id="GO:0030599">
    <property type="term" value="F:pectinesterase activity"/>
    <property type="evidence" value="ECO:0007669"/>
    <property type="project" value="UniProtKB-EC"/>
</dbReference>
<dbReference type="InterPro" id="IPR000743">
    <property type="entry name" value="Glyco_hydro_28"/>
</dbReference>
<feature type="region of interest" description="Disordered" evidence="13">
    <location>
        <begin position="605"/>
        <end position="647"/>
    </location>
</feature>
<evidence type="ECO:0000256" key="10">
    <source>
        <dbReference type="ARBA" id="ARBA00023316"/>
    </source>
</evidence>
<dbReference type="PANTHER" id="PTHR31375">
    <property type="match status" value="1"/>
</dbReference>
<name>A0A2U1LVY9_ARTAN</name>
<evidence type="ECO:0000256" key="7">
    <source>
        <dbReference type="ARBA" id="ARBA00022801"/>
    </source>
</evidence>
<evidence type="ECO:0000256" key="9">
    <source>
        <dbReference type="ARBA" id="ARBA00023295"/>
    </source>
</evidence>
<keyword evidence="6" id="KW-0964">Secreted</keyword>
<dbReference type="UniPathway" id="UPA00545">
    <property type="reaction ID" value="UER00823"/>
</dbReference>
<evidence type="ECO:0000256" key="11">
    <source>
        <dbReference type="ARBA" id="ARBA00047928"/>
    </source>
</evidence>